<feature type="transmembrane region" description="Helical" evidence="5">
    <location>
        <begin position="284"/>
        <end position="303"/>
    </location>
</feature>
<feature type="transmembrane region" description="Helical" evidence="5">
    <location>
        <begin position="176"/>
        <end position="194"/>
    </location>
</feature>
<keyword evidence="3 5" id="KW-1133">Transmembrane helix</keyword>
<name>A0A0S7BVK5_9CHLR</name>
<dbReference type="InterPro" id="IPR001694">
    <property type="entry name" value="NADH_UbQ_OxRdtase_su1/FPO"/>
</dbReference>
<reference evidence="6" key="1">
    <citation type="journal article" date="2015" name="Genome Announc.">
        <title>Draft Genome Sequence of Anaerolineae Strain TC1, a Novel Isolate from a Methanogenic Wastewater Treatment System.</title>
        <authorList>
            <person name="Matsuura N."/>
            <person name="Tourlousse D.M."/>
            <person name="Sun L."/>
            <person name="Toyonaga M."/>
            <person name="Kuroda K."/>
            <person name="Ohashi A."/>
            <person name="Cruz R."/>
            <person name="Yamaguchi T."/>
            <person name="Sekiguchi Y."/>
        </authorList>
    </citation>
    <scope>NUCLEOTIDE SEQUENCE [LARGE SCALE GENOMIC DNA]</scope>
    <source>
        <strain evidence="6">TC1</strain>
    </source>
</reference>
<feature type="transmembrane region" description="Helical" evidence="5">
    <location>
        <begin position="234"/>
        <end position="253"/>
    </location>
</feature>
<keyword evidence="7" id="KW-1185">Reference proteome</keyword>
<evidence type="ECO:0000256" key="2">
    <source>
        <dbReference type="ARBA" id="ARBA00022692"/>
    </source>
</evidence>
<dbReference type="EMBL" id="DF968181">
    <property type="protein sequence ID" value="GAP41537.1"/>
    <property type="molecule type" value="Genomic_DNA"/>
</dbReference>
<dbReference type="STRING" id="1678840.ATC1_131529"/>
<evidence type="ECO:0000256" key="1">
    <source>
        <dbReference type="ARBA" id="ARBA00004141"/>
    </source>
</evidence>
<evidence type="ECO:0000256" key="5">
    <source>
        <dbReference type="SAM" id="Phobius"/>
    </source>
</evidence>
<feature type="transmembrane region" description="Helical" evidence="5">
    <location>
        <begin position="142"/>
        <end position="164"/>
    </location>
</feature>
<dbReference type="OrthoDB" id="9803734at2"/>
<protein>
    <submittedName>
        <fullName evidence="6">NADH:ubiquinone oxidoreductase subunit 1</fullName>
    </submittedName>
</protein>
<evidence type="ECO:0000313" key="6">
    <source>
        <dbReference type="EMBL" id="GAP41537.1"/>
    </source>
</evidence>
<comment type="subcellular location">
    <subcellularLocation>
        <location evidence="1">Membrane</location>
        <topology evidence="1">Multi-pass membrane protein</topology>
    </subcellularLocation>
</comment>
<dbReference type="AlphaFoldDB" id="A0A0S7BVK5"/>
<gene>
    <name evidence="6" type="ORF">ATC1_131529</name>
</gene>
<dbReference type="InterPro" id="IPR052561">
    <property type="entry name" value="ComplexI_Subunit1"/>
</dbReference>
<accession>A0A0S7BVK5</accession>
<evidence type="ECO:0000313" key="7">
    <source>
        <dbReference type="Proteomes" id="UP000053370"/>
    </source>
</evidence>
<feature type="transmembrane region" description="Helical" evidence="5">
    <location>
        <begin position="260"/>
        <end position="278"/>
    </location>
</feature>
<dbReference type="RefSeq" id="WP_062282957.1">
    <property type="nucleotide sequence ID" value="NZ_DF968181.1"/>
</dbReference>
<dbReference type="PANTHER" id="PTHR43359">
    <property type="entry name" value="FORMATE HYDROGENLYASE SUBUNIT 4"/>
    <property type="match status" value="1"/>
</dbReference>
<dbReference type="Pfam" id="PF00146">
    <property type="entry name" value="NADHdh"/>
    <property type="match status" value="1"/>
</dbReference>
<keyword evidence="6" id="KW-0830">Ubiquinone</keyword>
<feature type="transmembrane region" description="Helical" evidence="5">
    <location>
        <begin position="104"/>
        <end position="122"/>
    </location>
</feature>
<keyword evidence="2 5" id="KW-0812">Transmembrane</keyword>
<evidence type="ECO:0000256" key="4">
    <source>
        <dbReference type="ARBA" id="ARBA00023136"/>
    </source>
</evidence>
<sequence length="306" mass="33921">MTALHPLFALFIFPAGLFLILISFFFEWLDRKLIARFQNRQGPRFLQPFADIFKLLAKEEIVPIGVHRTLFMALPIFAFACVMTASLYVPFFGFKAAWHIRGDLIIAMYLLSAMTVCLGMAGTNSINRFAVVGATRTLTQLFAYEGPFMLALLMPALVAQSWTISSIADYASNHTWMIVTQPIGFIVAIIGLIGKLELPPFDAPEAEQEIVSGALSEYSGRGFGLFKIAKNVELVIGLALITVFYLGGIVNPLLFSIKMVVLLCVIALMQSTLTRLRIDQTVGLWWQAGAILSLAQLLIIILVRVR</sequence>
<keyword evidence="4 5" id="KW-0472">Membrane</keyword>
<dbReference type="GO" id="GO:0005886">
    <property type="term" value="C:plasma membrane"/>
    <property type="evidence" value="ECO:0007669"/>
    <property type="project" value="TreeGrafter"/>
</dbReference>
<dbReference type="PANTHER" id="PTHR43359:SF1">
    <property type="entry name" value="FORMATE HYDROGENLYASE SUBUNIT 4-RELATED"/>
    <property type="match status" value="1"/>
</dbReference>
<organism evidence="6">
    <name type="scientific">Flexilinea flocculi</name>
    <dbReference type="NCBI Taxonomy" id="1678840"/>
    <lineage>
        <taxon>Bacteria</taxon>
        <taxon>Bacillati</taxon>
        <taxon>Chloroflexota</taxon>
        <taxon>Anaerolineae</taxon>
        <taxon>Anaerolineales</taxon>
        <taxon>Anaerolineaceae</taxon>
        <taxon>Flexilinea</taxon>
    </lineage>
</organism>
<feature type="transmembrane region" description="Helical" evidence="5">
    <location>
        <begin position="70"/>
        <end position="92"/>
    </location>
</feature>
<evidence type="ECO:0000256" key="3">
    <source>
        <dbReference type="ARBA" id="ARBA00022989"/>
    </source>
</evidence>
<feature type="transmembrane region" description="Helical" evidence="5">
    <location>
        <begin position="7"/>
        <end position="26"/>
    </location>
</feature>
<proteinExistence type="predicted"/>
<dbReference type="Proteomes" id="UP000053370">
    <property type="component" value="Unassembled WGS sequence"/>
</dbReference>